<accession>A0A2S8FSZ5</accession>
<evidence type="ECO:0000313" key="3">
    <source>
        <dbReference type="Proteomes" id="UP000240009"/>
    </source>
</evidence>
<organism evidence="2 3">
    <name type="scientific">Blastopirellula marina</name>
    <dbReference type="NCBI Taxonomy" id="124"/>
    <lineage>
        <taxon>Bacteria</taxon>
        <taxon>Pseudomonadati</taxon>
        <taxon>Planctomycetota</taxon>
        <taxon>Planctomycetia</taxon>
        <taxon>Pirellulales</taxon>
        <taxon>Pirellulaceae</taxon>
        <taxon>Blastopirellula</taxon>
    </lineage>
</organism>
<name>A0A2S8FSZ5_9BACT</name>
<feature type="signal peptide" evidence="1">
    <location>
        <begin position="1"/>
        <end position="17"/>
    </location>
</feature>
<keyword evidence="1" id="KW-0732">Signal</keyword>
<dbReference type="OrthoDB" id="286727at2"/>
<gene>
    <name evidence="2" type="ORF">C5Y96_09730</name>
</gene>
<dbReference type="EMBL" id="PUIA01000030">
    <property type="protein sequence ID" value="PQO35303.1"/>
    <property type="molecule type" value="Genomic_DNA"/>
</dbReference>
<evidence type="ECO:0000313" key="2">
    <source>
        <dbReference type="EMBL" id="PQO35303.1"/>
    </source>
</evidence>
<proteinExistence type="predicted"/>
<reference evidence="2 3" key="1">
    <citation type="submission" date="2018-02" db="EMBL/GenBank/DDBJ databases">
        <title>Comparative genomes isolates from brazilian mangrove.</title>
        <authorList>
            <person name="Araujo J.E."/>
            <person name="Taketani R.G."/>
            <person name="Silva M.C.P."/>
            <person name="Loureco M.V."/>
            <person name="Andreote F.D."/>
        </authorList>
    </citation>
    <scope>NUCLEOTIDE SEQUENCE [LARGE SCALE GENOMIC DNA]</scope>
    <source>
        <strain evidence="2 3">HEX-2 MGV</strain>
    </source>
</reference>
<dbReference type="AlphaFoldDB" id="A0A2S8FSZ5"/>
<sequence length="146" mass="15319">MQLIASLKKTTSPLAIAFAVAMCLMLGCYSSGGPDLGYVEGNVTLDGKPLDDAKVQFEPDNARPSIAYTDGSGHYVLQFTGTRDGAAIGTHTVRIFSARGSSGGEGDGPLVKARPELLPASYNDKSTLVAEVKSGNNTFDFDLKSK</sequence>
<evidence type="ECO:0008006" key="4">
    <source>
        <dbReference type="Google" id="ProtNLM"/>
    </source>
</evidence>
<comment type="caution">
    <text evidence="2">The sequence shown here is derived from an EMBL/GenBank/DDBJ whole genome shotgun (WGS) entry which is preliminary data.</text>
</comment>
<dbReference type="RefSeq" id="WP_105352547.1">
    <property type="nucleotide sequence ID" value="NZ_PUIA01000030.1"/>
</dbReference>
<protein>
    <recommendedName>
        <fullName evidence="4">Carboxypeptidase regulatory-like domain-containing protein</fullName>
    </recommendedName>
</protein>
<evidence type="ECO:0000256" key="1">
    <source>
        <dbReference type="SAM" id="SignalP"/>
    </source>
</evidence>
<feature type="chain" id="PRO_5015660368" description="Carboxypeptidase regulatory-like domain-containing protein" evidence="1">
    <location>
        <begin position="18"/>
        <end position="146"/>
    </location>
</feature>
<dbReference type="Proteomes" id="UP000240009">
    <property type="component" value="Unassembled WGS sequence"/>
</dbReference>